<dbReference type="Proteomes" id="UP001201980">
    <property type="component" value="Unassembled WGS sequence"/>
</dbReference>
<dbReference type="Gene3D" id="3.30.465.10">
    <property type="match status" value="1"/>
</dbReference>
<dbReference type="AlphaFoldDB" id="A0AAD5RUM2"/>
<comment type="caution">
    <text evidence="3">The sequence shown here is derived from an EMBL/GenBank/DDBJ whole genome shotgun (WGS) entry which is preliminary data.</text>
</comment>
<proteinExistence type="predicted"/>
<dbReference type="InterPro" id="IPR010031">
    <property type="entry name" value="FAD_lactone_oxidase-like"/>
</dbReference>
<dbReference type="PROSITE" id="PS51387">
    <property type="entry name" value="FAD_PCMH"/>
    <property type="match status" value="1"/>
</dbReference>
<dbReference type="GO" id="GO:0016020">
    <property type="term" value="C:membrane"/>
    <property type="evidence" value="ECO:0007669"/>
    <property type="project" value="InterPro"/>
</dbReference>
<gene>
    <name evidence="3" type="ORF">MKZ38_009961</name>
</gene>
<dbReference type="PANTHER" id="PTHR43762">
    <property type="entry name" value="L-GULONOLACTONE OXIDASE"/>
    <property type="match status" value="1"/>
</dbReference>
<dbReference type="SUPFAM" id="SSF56176">
    <property type="entry name" value="FAD-binding/transporter-associated domain-like"/>
    <property type="match status" value="1"/>
</dbReference>
<dbReference type="InterPro" id="IPR036318">
    <property type="entry name" value="FAD-bd_PCMH-like_sf"/>
</dbReference>
<accession>A0AAD5RUM2</accession>
<dbReference type="Pfam" id="PF04030">
    <property type="entry name" value="ALO"/>
    <property type="match status" value="1"/>
</dbReference>
<dbReference type="GO" id="GO:0071949">
    <property type="term" value="F:FAD binding"/>
    <property type="evidence" value="ECO:0007669"/>
    <property type="project" value="InterPro"/>
</dbReference>
<evidence type="ECO:0000313" key="4">
    <source>
        <dbReference type="Proteomes" id="UP001201980"/>
    </source>
</evidence>
<evidence type="ECO:0000259" key="2">
    <source>
        <dbReference type="PROSITE" id="PS51387"/>
    </source>
</evidence>
<evidence type="ECO:0000256" key="1">
    <source>
        <dbReference type="ARBA" id="ARBA00023002"/>
    </source>
</evidence>
<dbReference type="EMBL" id="JAKWBI020000082">
    <property type="protein sequence ID" value="KAJ2903384.1"/>
    <property type="molecule type" value="Genomic_DNA"/>
</dbReference>
<sequence>MATTQSKAAYEQTTDELLGQIVKTLDGSEKYRQHLPGLRELLQDYLDDEVELYDVEFHRRMLRVFRDAPKDDTYQKMLGDMEGDEKTRVEKFVADDDKASPEELGKGFEKRFSLGVREHLKAMLEKDAVVVSSSGPVHVAGLSNDELEKKDKILHRFVHGLAGVFSCFGSRVDEAIFKDEVFVYRELEFENWGLNIKSMPAFTCIPSTVAGVRRIVKYAKKTGLGVRCSGFRHSWAPVFGRNGHVMISLLGLHEATKIPNTTAWSFLPQDEPTELESIDVVGPAETKGNTLVRVGVSATNERLRRWCNDNKKYTLPLNVIMVEMTIGGTNGPICHGSGRAHPTLSDLVRKVEYVDANGEFRVVDKPEHLNAASGCFGLLGVITHLTLELSPMTYALIAPAKIPTIRAIPPPPDMREEDIPPALRLKTPLTEEEKREDQKRFEKSAMSDFYCEWFWFPLSDMCWVNCWNDTTDPLGVEDYPTPGAIFFNFIAQFTMNVLQFAPALGEIIDLLDANEIVTVLIARAALIALPNKPVKTYLPEALHFQRGIQNVRVLNMEVEMPLAPSKADPKVPDWAIVQRAWWDAILTCYRHIDTCPQRMPLEMRIMGGSDVIMAPQRGNSLGTCSVEILTLQSRKEEWVPYAQEILDKWLSYRDHAGNKLKTRPHWAKQWQEFKADGKPWAEKLRSEDYKEEIVEFREALAKIGKEHGWKLDDLKERFSNDFLDWFYFEGASAATLRK</sequence>
<dbReference type="InterPro" id="IPR016167">
    <property type="entry name" value="FAD-bd_PCMH_sub1"/>
</dbReference>
<dbReference type="PANTHER" id="PTHR43762:SF1">
    <property type="entry name" value="D-ARABINONO-1,4-LACTONE OXIDASE"/>
    <property type="match status" value="1"/>
</dbReference>
<keyword evidence="1" id="KW-0560">Oxidoreductase</keyword>
<organism evidence="3 4">
    <name type="scientific">Zalerion maritima</name>
    <dbReference type="NCBI Taxonomy" id="339359"/>
    <lineage>
        <taxon>Eukaryota</taxon>
        <taxon>Fungi</taxon>
        <taxon>Dikarya</taxon>
        <taxon>Ascomycota</taxon>
        <taxon>Pezizomycotina</taxon>
        <taxon>Sordariomycetes</taxon>
        <taxon>Lulworthiomycetidae</taxon>
        <taxon>Lulworthiales</taxon>
        <taxon>Lulworthiaceae</taxon>
        <taxon>Zalerion</taxon>
    </lineage>
</organism>
<dbReference type="InterPro" id="IPR016169">
    <property type="entry name" value="FAD-bd_PCMH_sub2"/>
</dbReference>
<dbReference type="InterPro" id="IPR007173">
    <property type="entry name" value="ALO_C"/>
</dbReference>
<dbReference type="Gene3D" id="3.30.43.10">
    <property type="entry name" value="Uridine Diphospho-n-acetylenolpyruvylglucosamine Reductase, domain 2"/>
    <property type="match status" value="1"/>
</dbReference>
<keyword evidence="4" id="KW-1185">Reference proteome</keyword>
<dbReference type="GO" id="GO:0005739">
    <property type="term" value="C:mitochondrion"/>
    <property type="evidence" value="ECO:0007669"/>
    <property type="project" value="TreeGrafter"/>
</dbReference>
<dbReference type="InterPro" id="IPR016166">
    <property type="entry name" value="FAD-bd_PCMH"/>
</dbReference>
<evidence type="ECO:0000313" key="3">
    <source>
        <dbReference type="EMBL" id="KAJ2903384.1"/>
    </source>
</evidence>
<protein>
    <submittedName>
        <fullName evidence="3">Oxidoreductase</fullName>
    </submittedName>
</protein>
<name>A0AAD5RUM2_9PEZI</name>
<feature type="domain" description="FAD-binding PCMH-type" evidence="2">
    <location>
        <begin position="196"/>
        <end position="392"/>
    </location>
</feature>
<dbReference type="GO" id="GO:0003885">
    <property type="term" value="F:D-arabinono-1,4-lactone oxidase activity"/>
    <property type="evidence" value="ECO:0007669"/>
    <property type="project" value="InterPro"/>
</dbReference>
<reference evidence="3" key="1">
    <citation type="submission" date="2022-07" db="EMBL/GenBank/DDBJ databases">
        <title>Draft genome sequence of Zalerion maritima ATCC 34329, a (micro)plastics degrading marine fungus.</title>
        <authorList>
            <person name="Paco A."/>
            <person name="Goncalves M.F.M."/>
            <person name="Rocha-Santos T.A.P."/>
            <person name="Alves A."/>
        </authorList>
    </citation>
    <scope>NUCLEOTIDE SEQUENCE</scope>
    <source>
        <strain evidence="3">ATCC 34329</strain>
    </source>
</reference>